<dbReference type="InterPro" id="IPR012000">
    <property type="entry name" value="Thiamin_PyroP_enz_cen_dom"/>
</dbReference>
<dbReference type="InterPro" id="IPR000399">
    <property type="entry name" value="TPP-bd_CS"/>
</dbReference>
<dbReference type="Pfam" id="PF00205">
    <property type="entry name" value="TPP_enzyme_M"/>
    <property type="match status" value="1"/>
</dbReference>
<evidence type="ECO:0000259" key="4">
    <source>
        <dbReference type="Pfam" id="PF00205"/>
    </source>
</evidence>
<organism evidence="7 8">
    <name type="scientific">Actinomycetospora rhizophila</name>
    <dbReference type="NCBI Taxonomy" id="1416876"/>
    <lineage>
        <taxon>Bacteria</taxon>
        <taxon>Bacillati</taxon>
        <taxon>Actinomycetota</taxon>
        <taxon>Actinomycetes</taxon>
        <taxon>Pseudonocardiales</taxon>
        <taxon>Pseudonocardiaceae</taxon>
        <taxon>Actinomycetospora</taxon>
    </lineage>
</organism>
<gene>
    <name evidence="7" type="ORF">ACFPK1_13790</name>
</gene>
<dbReference type="InterPro" id="IPR012001">
    <property type="entry name" value="Thiamin_PyroP_enz_TPP-bd_dom"/>
</dbReference>
<evidence type="ECO:0000313" key="7">
    <source>
        <dbReference type="EMBL" id="MFC5139308.1"/>
    </source>
</evidence>
<dbReference type="SUPFAM" id="SSF52518">
    <property type="entry name" value="Thiamin diphosphate-binding fold (THDP-binding)"/>
    <property type="match status" value="2"/>
</dbReference>
<evidence type="ECO:0000259" key="5">
    <source>
        <dbReference type="Pfam" id="PF02775"/>
    </source>
</evidence>
<comment type="similarity">
    <text evidence="1 3">Belongs to the TPP enzyme family.</text>
</comment>
<dbReference type="NCBIfam" id="NF006129">
    <property type="entry name" value="PRK08273.1"/>
    <property type="match status" value="1"/>
</dbReference>
<evidence type="ECO:0000256" key="3">
    <source>
        <dbReference type="RuleBase" id="RU362132"/>
    </source>
</evidence>
<sequence>MSGPKNVAQHVLARLAQWGVHRFYGYPGDGVGGIFTALPEQEDAQFFQVRHEETAAFAACADVKYGGSPIGCCAVTSGPGAVHALNGLYDAKLDHQPVVALVGHTAQTAQGGGYYQELDLSGLFSDVAGYLAEVKDPSQVRHVVDRACRTALADRTVAVVILPSDVLEKDAVPEPPDAHGYYHTSAVPSSTITTPPADALDAAAAVLDAGEKVAILAGAGALGASGELTEVANALGAGMATALLGKGVVDERSPWVTGAIGLLGTTASWHLMRECDTLLIVGSTMPYTEYYPAPGQARAVQIDVDGTRCGIRYDTEVNLTGDAAATLSALLGRLRPREDHGWRAQVERWTSAWVEYSVQRAHAHTSALNPELVVRELSDRLPDDALLAVDCGTATSWYARDVTLHGRQYGSLSGTLLSMGGGMPYAIAAKNAHPDRPVVALVGDGAMQMNGVNELITVQRYWAQWSDPRFVVLVLSNDDLSYVSWETRGMLGEAPDPQSQAIPDVPYAQWAMLLGLDGVELRERAHIGAVWDRALAADRPFVVDAKVDKDIPLVPPHVTIQQALNTARSQLAGDPDALSIIANGVKQTVGAKARSVLGLAPKE</sequence>
<comment type="caution">
    <text evidence="7">The sequence shown here is derived from an EMBL/GenBank/DDBJ whole genome shotgun (WGS) entry which is preliminary data.</text>
</comment>
<dbReference type="Gene3D" id="3.40.50.1220">
    <property type="entry name" value="TPP-binding domain"/>
    <property type="match status" value="1"/>
</dbReference>
<feature type="domain" description="Thiamine pyrophosphate enzyme TPP-binding" evidence="5">
    <location>
        <begin position="390"/>
        <end position="544"/>
    </location>
</feature>
<dbReference type="InterPro" id="IPR029035">
    <property type="entry name" value="DHS-like_NAD/FAD-binding_dom"/>
</dbReference>
<feature type="domain" description="Thiamine pyrophosphate enzyme central" evidence="4">
    <location>
        <begin position="200"/>
        <end position="330"/>
    </location>
</feature>
<dbReference type="InterPro" id="IPR047210">
    <property type="entry name" value="TPP_PYR_POXB-like"/>
</dbReference>
<evidence type="ECO:0000256" key="1">
    <source>
        <dbReference type="ARBA" id="ARBA00007812"/>
    </source>
</evidence>
<keyword evidence="2 3" id="KW-0786">Thiamine pyrophosphate</keyword>
<evidence type="ECO:0000259" key="6">
    <source>
        <dbReference type="Pfam" id="PF02776"/>
    </source>
</evidence>
<evidence type="ECO:0000256" key="2">
    <source>
        <dbReference type="ARBA" id="ARBA00023052"/>
    </source>
</evidence>
<dbReference type="RefSeq" id="WP_378021506.1">
    <property type="nucleotide sequence ID" value="NZ_JBHSKG010000006.1"/>
</dbReference>
<keyword evidence="8" id="KW-1185">Reference proteome</keyword>
<dbReference type="CDD" id="cd07039">
    <property type="entry name" value="TPP_PYR_POX"/>
    <property type="match status" value="1"/>
</dbReference>
<dbReference type="PANTHER" id="PTHR42981:SF2">
    <property type="entry name" value="PYRUVATE DEHYDROGENASE [UBIQUINONE]"/>
    <property type="match status" value="1"/>
</dbReference>
<dbReference type="InterPro" id="IPR029061">
    <property type="entry name" value="THDP-binding"/>
</dbReference>
<protein>
    <submittedName>
        <fullName evidence="7">Thiamine pyrophosphate-requiring protein</fullName>
    </submittedName>
</protein>
<dbReference type="PROSITE" id="PS00187">
    <property type="entry name" value="TPP_ENZYMES"/>
    <property type="match status" value="1"/>
</dbReference>
<name>A0ABV9ZCI1_9PSEU</name>
<reference evidence="8" key="1">
    <citation type="journal article" date="2019" name="Int. J. Syst. Evol. Microbiol.">
        <title>The Global Catalogue of Microorganisms (GCM) 10K type strain sequencing project: providing services to taxonomists for standard genome sequencing and annotation.</title>
        <authorList>
            <consortium name="The Broad Institute Genomics Platform"/>
            <consortium name="The Broad Institute Genome Sequencing Center for Infectious Disease"/>
            <person name="Wu L."/>
            <person name="Ma J."/>
        </authorList>
    </citation>
    <scope>NUCLEOTIDE SEQUENCE [LARGE SCALE GENOMIC DNA]</scope>
    <source>
        <strain evidence="8">XZYJ18</strain>
    </source>
</reference>
<dbReference type="Proteomes" id="UP001596175">
    <property type="component" value="Unassembled WGS sequence"/>
</dbReference>
<dbReference type="Pfam" id="PF02775">
    <property type="entry name" value="TPP_enzyme_C"/>
    <property type="match status" value="1"/>
</dbReference>
<dbReference type="InterPro" id="IPR047211">
    <property type="entry name" value="POXB-like"/>
</dbReference>
<dbReference type="EMBL" id="JBHSKG010000006">
    <property type="protein sequence ID" value="MFC5139308.1"/>
    <property type="molecule type" value="Genomic_DNA"/>
</dbReference>
<proteinExistence type="inferred from homology"/>
<dbReference type="Gene3D" id="3.40.50.970">
    <property type="match status" value="2"/>
</dbReference>
<evidence type="ECO:0000313" key="8">
    <source>
        <dbReference type="Proteomes" id="UP001596175"/>
    </source>
</evidence>
<dbReference type="PANTHER" id="PTHR42981">
    <property type="entry name" value="PYRUVATE DEHYDROGENASE [UBIQUINONE]"/>
    <property type="match status" value="1"/>
</dbReference>
<dbReference type="SUPFAM" id="SSF52467">
    <property type="entry name" value="DHS-like NAD/FAD-binding domain"/>
    <property type="match status" value="1"/>
</dbReference>
<dbReference type="Pfam" id="PF02776">
    <property type="entry name" value="TPP_enzyme_N"/>
    <property type="match status" value="1"/>
</dbReference>
<feature type="domain" description="Thiamine pyrophosphate enzyme N-terminal TPP-binding" evidence="6">
    <location>
        <begin position="6"/>
        <end position="121"/>
    </location>
</feature>
<dbReference type="InterPro" id="IPR011766">
    <property type="entry name" value="TPP_enzyme_TPP-bd"/>
</dbReference>
<accession>A0ABV9ZCI1</accession>